<dbReference type="Proteomes" id="UP000570361">
    <property type="component" value="Unassembled WGS sequence"/>
</dbReference>
<dbReference type="RefSeq" id="WP_246427587.1">
    <property type="nucleotide sequence ID" value="NZ_JACHXK010000004.1"/>
</dbReference>
<reference evidence="3 4" key="1">
    <citation type="submission" date="2020-08" db="EMBL/GenBank/DDBJ databases">
        <title>Genomic Encyclopedia of Type Strains, Phase III (KMG-III): the genomes of soil and plant-associated and newly described type strains.</title>
        <authorList>
            <person name="Whitman W."/>
        </authorList>
    </citation>
    <scope>NUCLEOTIDE SEQUENCE [LARGE SCALE GENOMIC DNA]</scope>
    <source>
        <strain evidence="3 4">CECT 5862</strain>
    </source>
</reference>
<dbReference type="InterPro" id="IPR036761">
    <property type="entry name" value="TTHA0802/YceI-like_sf"/>
</dbReference>
<dbReference type="EMBL" id="JACHXK010000004">
    <property type="protein sequence ID" value="MBB3110207.1"/>
    <property type="molecule type" value="Genomic_DNA"/>
</dbReference>
<dbReference type="PANTHER" id="PTHR34406:SF1">
    <property type="entry name" value="PROTEIN YCEI"/>
    <property type="match status" value="1"/>
</dbReference>
<dbReference type="SMART" id="SM00867">
    <property type="entry name" value="YceI"/>
    <property type="match status" value="1"/>
</dbReference>
<evidence type="ECO:0000313" key="3">
    <source>
        <dbReference type="EMBL" id="MBB3110207.1"/>
    </source>
</evidence>
<dbReference type="SUPFAM" id="SSF101874">
    <property type="entry name" value="YceI-like"/>
    <property type="match status" value="1"/>
</dbReference>
<dbReference type="Gene3D" id="2.40.128.110">
    <property type="entry name" value="Lipid/polyisoprenoid-binding, YceI-like"/>
    <property type="match status" value="1"/>
</dbReference>
<evidence type="ECO:0000256" key="1">
    <source>
        <dbReference type="ARBA" id="ARBA00008812"/>
    </source>
</evidence>
<sequence length="229" mass="24028">MMKKKWLTIAAIVVVVAAGGGIAAYQSLTGNHVEIQEVIAEGATEAASGAVVTSDQLNGEWNISDGSEVYLSMTTSKETVNMTVGAVQGKWLIDTANAAQITAEGTVDVNGLDSGNSMRDGHIKGADYLNAEAFPQATFTATSVEGLPESWSEGVAVPIKLNGTLTVRGVAKDVVFDSQAVYEQGQVKLAGNTIVTFADFGMANPHQVVVETENNVKVELQLILDKQAV</sequence>
<keyword evidence="4" id="KW-1185">Reference proteome</keyword>
<organism evidence="3 4">
    <name type="scientific">Paenibacillus phyllosphaerae</name>
    <dbReference type="NCBI Taxonomy" id="274593"/>
    <lineage>
        <taxon>Bacteria</taxon>
        <taxon>Bacillati</taxon>
        <taxon>Bacillota</taxon>
        <taxon>Bacilli</taxon>
        <taxon>Bacillales</taxon>
        <taxon>Paenibacillaceae</taxon>
        <taxon>Paenibacillus</taxon>
    </lineage>
</organism>
<dbReference type="PANTHER" id="PTHR34406">
    <property type="entry name" value="PROTEIN YCEI"/>
    <property type="match status" value="1"/>
</dbReference>
<gene>
    <name evidence="3" type="ORF">FHS18_002274</name>
</gene>
<dbReference type="InterPro" id="IPR007372">
    <property type="entry name" value="Lipid/polyisoprenoid-bd_YceI"/>
</dbReference>
<dbReference type="AlphaFoldDB" id="A0A7W5AX55"/>
<evidence type="ECO:0000313" key="4">
    <source>
        <dbReference type="Proteomes" id="UP000570361"/>
    </source>
</evidence>
<feature type="domain" description="Lipid/polyisoprenoid-binding YceI-like" evidence="2">
    <location>
        <begin position="60"/>
        <end position="225"/>
    </location>
</feature>
<comment type="similarity">
    <text evidence="1">Belongs to the UPF0312 family.</text>
</comment>
<proteinExistence type="inferred from homology"/>
<comment type="caution">
    <text evidence="3">The sequence shown here is derived from an EMBL/GenBank/DDBJ whole genome shotgun (WGS) entry which is preliminary data.</text>
</comment>
<protein>
    <submittedName>
        <fullName evidence="3">Polyisoprenoid-binding protein YceI</fullName>
    </submittedName>
</protein>
<name>A0A7W5AX55_9BACL</name>
<evidence type="ECO:0000259" key="2">
    <source>
        <dbReference type="SMART" id="SM00867"/>
    </source>
</evidence>
<dbReference type="Pfam" id="PF04264">
    <property type="entry name" value="YceI"/>
    <property type="match status" value="1"/>
</dbReference>
<accession>A0A7W5AX55</accession>